<dbReference type="Gene3D" id="3.30.70.330">
    <property type="match status" value="1"/>
</dbReference>
<dbReference type="InterPro" id="IPR035979">
    <property type="entry name" value="RBD_domain_sf"/>
</dbReference>
<sequence>MNKKSTSCAICENSNLSSFCTGCVNYRLSECYAGLRSLHIKRNSLYARLEGALETKVQQAYNFTENMCSSKEQYYYHFNGCFSFLSFTPNLDTFSAFGTVLSCKVATDPSGHSKGYGFVQFDSTEAAQNAIDKLNNCLIEIGIPMLINKS</sequence>
<keyword evidence="2 3" id="KW-0694">RNA-binding</keyword>
<name>A0ABR2MXM9_9ASPA</name>
<evidence type="ECO:0000256" key="3">
    <source>
        <dbReference type="PROSITE-ProRule" id="PRU00176"/>
    </source>
</evidence>
<dbReference type="PROSITE" id="PS50102">
    <property type="entry name" value="RRM"/>
    <property type="match status" value="1"/>
</dbReference>
<accession>A0ABR2MXM9</accession>
<dbReference type="SUPFAM" id="SSF54928">
    <property type="entry name" value="RNA-binding domain, RBD"/>
    <property type="match status" value="1"/>
</dbReference>
<dbReference type="EMBL" id="JBBWWR010000003">
    <property type="protein sequence ID" value="KAK8968957.1"/>
    <property type="molecule type" value="Genomic_DNA"/>
</dbReference>
<proteinExistence type="predicted"/>
<dbReference type="Pfam" id="PF00076">
    <property type="entry name" value="RRM_1"/>
    <property type="match status" value="1"/>
</dbReference>
<dbReference type="PANTHER" id="PTHR24012">
    <property type="entry name" value="RNA BINDING PROTEIN"/>
    <property type="match status" value="1"/>
</dbReference>
<gene>
    <name evidence="5" type="primary">PAB3</name>
    <name evidence="5" type="ORF">KSP40_PGU005265</name>
</gene>
<keyword evidence="6" id="KW-1185">Reference proteome</keyword>
<evidence type="ECO:0000256" key="2">
    <source>
        <dbReference type="ARBA" id="ARBA00022884"/>
    </source>
</evidence>
<evidence type="ECO:0000256" key="1">
    <source>
        <dbReference type="ARBA" id="ARBA00022737"/>
    </source>
</evidence>
<keyword evidence="1" id="KW-0677">Repeat</keyword>
<protein>
    <submittedName>
        <fullName evidence="5">Polyadenylate-binding protein 3</fullName>
    </submittedName>
</protein>
<dbReference type="Proteomes" id="UP001412067">
    <property type="component" value="Unassembled WGS sequence"/>
</dbReference>
<comment type="caution">
    <text evidence="5">The sequence shown here is derived from an EMBL/GenBank/DDBJ whole genome shotgun (WGS) entry which is preliminary data.</text>
</comment>
<dbReference type="SMART" id="SM00360">
    <property type="entry name" value="RRM"/>
    <property type="match status" value="1"/>
</dbReference>
<dbReference type="InterPro" id="IPR012677">
    <property type="entry name" value="Nucleotide-bd_a/b_plait_sf"/>
</dbReference>
<evidence type="ECO:0000313" key="5">
    <source>
        <dbReference type="EMBL" id="KAK8968957.1"/>
    </source>
</evidence>
<feature type="domain" description="RRM" evidence="4">
    <location>
        <begin position="92"/>
        <end position="150"/>
    </location>
</feature>
<evidence type="ECO:0000313" key="6">
    <source>
        <dbReference type="Proteomes" id="UP001412067"/>
    </source>
</evidence>
<organism evidence="5 6">
    <name type="scientific">Platanthera guangdongensis</name>
    <dbReference type="NCBI Taxonomy" id="2320717"/>
    <lineage>
        <taxon>Eukaryota</taxon>
        <taxon>Viridiplantae</taxon>
        <taxon>Streptophyta</taxon>
        <taxon>Embryophyta</taxon>
        <taxon>Tracheophyta</taxon>
        <taxon>Spermatophyta</taxon>
        <taxon>Magnoliopsida</taxon>
        <taxon>Liliopsida</taxon>
        <taxon>Asparagales</taxon>
        <taxon>Orchidaceae</taxon>
        <taxon>Orchidoideae</taxon>
        <taxon>Orchideae</taxon>
        <taxon>Orchidinae</taxon>
        <taxon>Platanthera</taxon>
    </lineage>
</organism>
<evidence type="ECO:0000259" key="4">
    <source>
        <dbReference type="PROSITE" id="PS50102"/>
    </source>
</evidence>
<dbReference type="InterPro" id="IPR000504">
    <property type="entry name" value="RRM_dom"/>
</dbReference>
<reference evidence="5 6" key="1">
    <citation type="journal article" date="2022" name="Nat. Plants">
        <title>Genomes of leafy and leafless Platanthera orchids illuminate the evolution of mycoheterotrophy.</title>
        <authorList>
            <person name="Li M.H."/>
            <person name="Liu K.W."/>
            <person name="Li Z."/>
            <person name="Lu H.C."/>
            <person name="Ye Q.L."/>
            <person name="Zhang D."/>
            <person name="Wang J.Y."/>
            <person name="Li Y.F."/>
            <person name="Zhong Z.M."/>
            <person name="Liu X."/>
            <person name="Yu X."/>
            <person name="Liu D.K."/>
            <person name="Tu X.D."/>
            <person name="Liu B."/>
            <person name="Hao Y."/>
            <person name="Liao X.Y."/>
            <person name="Jiang Y.T."/>
            <person name="Sun W.H."/>
            <person name="Chen J."/>
            <person name="Chen Y.Q."/>
            <person name="Ai Y."/>
            <person name="Zhai J.W."/>
            <person name="Wu S.S."/>
            <person name="Zhou Z."/>
            <person name="Hsiao Y.Y."/>
            <person name="Wu W.L."/>
            <person name="Chen Y.Y."/>
            <person name="Lin Y.F."/>
            <person name="Hsu J.L."/>
            <person name="Li C.Y."/>
            <person name="Wang Z.W."/>
            <person name="Zhao X."/>
            <person name="Zhong W.Y."/>
            <person name="Ma X.K."/>
            <person name="Ma L."/>
            <person name="Huang J."/>
            <person name="Chen G.Z."/>
            <person name="Huang M.Z."/>
            <person name="Huang L."/>
            <person name="Peng D.H."/>
            <person name="Luo Y.B."/>
            <person name="Zou S.Q."/>
            <person name="Chen S.P."/>
            <person name="Lan S."/>
            <person name="Tsai W.C."/>
            <person name="Van de Peer Y."/>
            <person name="Liu Z.J."/>
        </authorList>
    </citation>
    <scope>NUCLEOTIDE SEQUENCE [LARGE SCALE GENOMIC DNA]</scope>
    <source>
        <strain evidence="5">Lor288</strain>
    </source>
</reference>